<proteinExistence type="inferred from homology"/>
<dbReference type="PIRSF" id="PIRSF017259">
    <property type="entry name" value="tRNA_mtfrase_TRM11"/>
    <property type="match status" value="1"/>
</dbReference>
<dbReference type="PRINTS" id="PR00507">
    <property type="entry name" value="N12N6MTFRASE"/>
</dbReference>
<dbReference type="InterPro" id="IPR000241">
    <property type="entry name" value="RlmKL-like_Mtase"/>
</dbReference>
<evidence type="ECO:0000256" key="3">
    <source>
        <dbReference type="ARBA" id="ARBA00022555"/>
    </source>
</evidence>
<keyword evidence="4 10" id="KW-0489">Methyltransferase</keyword>
<keyword evidence="8 10" id="KW-0694">RNA-binding</keyword>
<gene>
    <name evidence="14" type="ORF">BN9_125360</name>
</gene>
<accession>A0A024FVY5</accession>
<evidence type="ECO:0000259" key="13">
    <source>
        <dbReference type="Pfam" id="PF25904"/>
    </source>
</evidence>
<feature type="domain" description="Ribosomal RNA large subunit methyltransferase K/L-like methyltransferase" evidence="12">
    <location>
        <begin position="209"/>
        <end position="360"/>
    </location>
</feature>
<evidence type="ECO:0000256" key="10">
    <source>
        <dbReference type="PROSITE-ProRule" id="PRU00959"/>
    </source>
</evidence>
<evidence type="ECO:0000256" key="9">
    <source>
        <dbReference type="ARBA" id="ARBA00066937"/>
    </source>
</evidence>
<dbReference type="Proteomes" id="UP000053237">
    <property type="component" value="Unassembled WGS sequence"/>
</dbReference>
<dbReference type="PANTHER" id="PTHR13370">
    <property type="entry name" value="RNA METHYLASE-RELATED"/>
    <property type="match status" value="1"/>
</dbReference>
<evidence type="ECO:0000256" key="4">
    <source>
        <dbReference type="ARBA" id="ARBA00022603"/>
    </source>
</evidence>
<dbReference type="AlphaFoldDB" id="A0A024FVY5"/>
<evidence type="ECO:0000259" key="12">
    <source>
        <dbReference type="Pfam" id="PF01170"/>
    </source>
</evidence>
<sequence length="456" mass="51129">MPSFLILFVHRHFAFRYPELHAIYTLYGLNFDTLLGDIDSLPDPNLSPVLRVHLPTIEAAKFLSERGISIKGVYQVWGAVEPIDPTESPTYDQLAASIRSSLSSDKLAILENPATSWRMNVESFGKKLSMEEQERIRGELRDSLPFKGPVQMKDSTETFLILEEVDINVKNATLEKPKRLYFLRQIAGSERNRGRGGARDLIDIHTLKRRAYIGPTSMESEIALLMCNMALVRPNDIVIDPFIGTGSVLIPCAKYGAMCVGSDIDFRVLLGTGVGVSGSIPPKERTRRQRKLNESKPINANGSDQKRVNVVSNFKQYGLPLPEIIRADNSHSPIWERCIGFFDAVICDPPYGIRAGARKTGRQGAKRSQGNGSHIDHKDPYIIPTQPYGPEDVMKDLLEFAARTLRVGGRLVYLFPTTVGTSYIIPTHPKLRLLFMSEQQITSKYARQLLTMEKLE</sequence>
<dbReference type="Pfam" id="PF25904">
    <property type="entry name" value="Tmrp11_N"/>
    <property type="match status" value="1"/>
</dbReference>
<dbReference type="InterPro" id="IPR059073">
    <property type="entry name" value="TRMT11_N"/>
</dbReference>
<dbReference type="Gene3D" id="3.40.50.150">
    <property type="entry name" value="Vaccinia Virus protein VP39"/>
    <property type="match status" value="1"/>
</dbReference>
<protein>
    <recommendedName>
        <fullName evidence="9">tRNA (guanine(10)-N(2))-methyltransferase</fullName>
        <ecNumber evidence="9">2.1.1.214</ecNumber>
    </recommendedName>
</protein>
<comment type="subcellular location">
    <subcellularLocation>
        <location evidence="1">Cytoplasm</location>
    </subcellularLocation>
</comment>
<feature type="region of interest" description="Disordered" evidence="11">
    <location>
        <begin position="280"/>
        <end position="303"/>
    </location>
</feature>
<comment type="similarity">
    <text evidence="10">Belongs to the class I-like SAM-binding methyltransferase superfamily. TRM11 methyltransferase family.</text>
</comment>
<dbReference type="FunCoup" id="A0A024FVY5">
    <property type="interactions" value="368"/>
</dbReference>
<dbReference type="GO" id="GO:0043527">
    <property type="term" value="C:tRNA methyltransferase complex"/>
    <property type="evidence" value="ECO:0007669"/>
    <property type="project" value="UniProtKB-ARBA"/>
</dbReference>
<evidence type="ECO:0000256" key="2">
    <source>
        <dbReference type="ARBA" id="ARBA00022490"/>
    </source>
</evidence>
<dbReference type="SUPFAM" id="SSF53335">
    <property type="entry name" value="S-adenosyl-L-methionine-dependent methyltransferases"/>
    <property type="match status" value="1"/>
</dbReference>
<dbReference type="PANTHER" id="PTHR13370:SF3">
    <property type="entry name" value="TRNA (GUANINE(10)-N2)-METHYLTRANSFERASE HOMOLOG"/>
    <property type="match status" value="1"/>
</dbReference>
<feature type="region of interest" description="Disordered" evidence="11">
    <location>
        <begin position="357"/>
        <end position="381"/>
    </location>
</feature>
<comment type="caution">
    <text evidence="14">The sequence shown here is derived from an EMBL/GenBank/DDBJ whole genome shotgun (WGS) entry which is preliminary data.</text>
</comment>
<dbReference type="Pfam" id="PF01170">
    <property type="entry name" value="UPF0020"/>
    <property type="match status" value="1"/>
</dbReference>
<evidence type="ECO:0000256" key="8">
    <source>
        <dbReference type="ARBA" id="ARBA00022884"/>
    </source>
</evidence>
<dbReference type="FunFam" id="3.40.50.150:FF:000391">
    <property type="entry name" value="General transcriptional corepressor tupA"/>
    <property type="match status" value="1"/>
</dbReference>
<dbReference type="GO" id="GO:0005737">
    <property type="term" value="C:cytoplasm"/>
    <property type="evidence" value="ECO:0007669"/>
    <property type="project" value="UniProtKB-SubCell"/>
</dbReference>
<evidence type="ECO:0000313" key="15">
    <source>
        <dbReference type="Proteomes" id="UP000053237"/>
    </source>
</evidence>
<evidence type="ECO:0000256" key="1">
    <source>
        <dbReference type="ARBA" id="ARBA00004496"/>
    </source>
</evidence>
<dbReference type="EMBL" id="CAIX01000594">
    <property type="protein sequence ID" value="CCI11196.1"/>
    <property type="molecule type" value="Genomic_DNA"/>
</dbReference>
<dbReference type="GO" id="GO:0000049">
    <property type="term" value="F:tRNA binding"/>
    <property type="evidence" value="ECO:0007669"/>
    <property type="project" value="UniProtKB-UniRule"/>
</dbReference>
<feature type="domain" description="tRNA (guanine(10)-N(2))-methyltransferase TRMT11 N-terminal" evidence="13">
    <location>
        <begin position="3"/>
        <end position="191"/>
    </location>
</feature>
<dbReference type="InParanoid" id="A0A024FVY5"/>
<dbReference type="EC" id="2.1.1.214" evidence="9"/>
<dbReference type="GO" id="GO:0160102">
    <property type="term" value="F:tRNA (guanine(10)-N2)-methyltransferase activity"/>
    <property type="evidence" value="ECO:0007669"/>
    <property type="project" value="UniProtKB-EC"/>
</dbReference>
<keyword evidence="5 10" id="KW-0808">Transferase</keyword>
<keyword evidence="3 10" id="KW-0820">tRNA-binding</keyword>
<evidence type="ECO:0000256" key="5">
    <source>
        <dbReference type="ARBA" id="ARBA00022679"/>
    </source>
</evidence>
<keyword evidence="6 10" id="KW-0949">S-adenosyl-L-methionine</keyword>
<dbReference type="OrthoDB" id="333024at2759"/>
<dbReference type="InterPro" id="IPR029063">
    <property type="entry name" value="SAM-dependent_MTases_sf"/>
</dbReference>
<evidence type="ECO:0000256" key="11">
    <source>
        <dbReference type="SAM" id="MobiDB-lite"/>
    </source>
</evidence>
<name>A0A024FVY5_9STRA</name>
<organism evidence="14 15">
    <name type="scientific">Albugo candida</name>
    <dbReference type="NCBI Taxonomy" id="65357"/>
    <lineage>
        <taxon>Eukaryota</taxon>
        <taxon>Sar</taxon>
        <taxon>Stramenopiles</taxon>
        <taxon>Oomycota</taxon>
        <taxon>Peronosporomycetes</taxon>
        <taxon>Albuginales</taxon>
        <taxon>Albuginaceae</taxon>
        <taxon>Albugo</taxon>
    </lineage>
</organism>
<keyword evidence="15" id="KW-1185">Reference proteome</keyword>
<dbReference type="InterPro" id="IPR002052">
    <property type="entry name" value="DNA_methylase_N6_adenine_CS"/>
</dbReference>
<dbReference type="GO" id="GO:0032259">
    <property type="term" value="P:methylation"/>
    <property type="evidence" value="ECO:0007669"/>
    <property type="project" value="UniProtKB-UniRule"/>
</dbReference>
<reference evidence="14 15" key="1">
    <citation type="submission" date="2012-05" db="EMBL/GenBank/DDBJ databases">
        <title>Recombination and specialization in a pathogen metapopulation.</title>
        <authorList>
            <person name="Gardiner A."/>
            <person name="Kemen E."/>
            <person name="Schultz-Larsen T."/>
            <person name="MacLean D."/>
            <person name="Van Oosterhout C."/>
            <person name="Jones J.D.G."/>
        </authorList>
    </citation>
    <scope>NUCLEOTIDE SEQUENCE [LARGE SCALE GENOMIC DNA]</scope>
    <source>
        <strain evidence="14 15">Ac Nc2</strain>
    </source>
</reference>
<evidence type="ECO:0000313" key="14">
    <source>
        <dbReference type="EMBL" id="CCI11196.1"/>
    </source>
</evidence>
<evidence type="ECO:0000256" key="6">
    <source>
        <dbReference type="ARBA" id="ARBA00022691"/>
    </source>
</evidence>
<keyword evidence="2" id="KW-0963">Cytoplasm</keyword>
<evidence type="ECO:0000256" key="7">
    <source>
        <dbReference type="ARBA" id="ARBA00022694"/>
    </source>
</evidence>
<dbReference type="STRING" id="65357.A0A024FVY5"/>
<dbReference type="PROSITE" id="PS00092">
    <property type="entry name" value="N6_MTASE"/>
    <property type="match status" value="1"/>
</dbReference>
<dbReference type="PROSITE" id="PS51627">
    <property type="entry name" value="SAM_MT_TRM11"/>
    <property type="match status" value="1"/>
</dbReference>
<dbReference type="InterPro" id="IPR016691">
    <property type="entry name" value="TRMT11"/>
</dbReference>
<keyword evidence="7 10" id="KW-0819">tRNA processing</keyword>
<dbReference type="GO" id="GO:0008033">
    <property type="term" value="P:tRNA processing"/>
    <property type="evidence" value="ECO:0007669"/>
    <property type="project" value="UniProtKB-UniRule"/>
</dbReference>